<accession>A0A8J5Z584</accession>
<evidence type="ECO:0000256" key="1">
    <source>
        <dbReference type="SAM" id="MobiDB-lite"/>
    </source>
</evidence>
<name>A0A8J5Z584_9ROSI</name>
<feature type="region of interest" description="Disordered" evidence="1">
    <location>
        <begin position="102"/>
        <end position="193"/>
    </location>
</feature>
<feature type="signal peptide" evidence="2">
    <location>
        <begin position="1"/>
        <end position="26"/>
    </location>
</feature>
<evidence type="ECO:0000313" key="3">
    <source>
        <dbReference type="EMBL" id="KAG8481594.1"/>
    </source>
</evidence>
<evidence type="ECO:0000256" key="2">
    <source>
        <dbReference type="SAM" id="SignalP"/>
    </source>
</evidence>
<keyword evidence="2" id="KW-0732">Signal</keyword>
<dbReference type="GO" id="GO:0045087">
    <property type="term" value="P:innate immune response"/>
    <property type="evidence" value="ECO:0007669"/>
    <property type="project" value="InterPro"/>
</dbReference>
<reference evidence="3 4" key="1">
    <citation type="journal article" date="2021" name="bioRxiv">
        <title>The Gossypium anomalum genome as a resource for cotton improvement and evolutionary analysis of hybrid incompatibility.</title>
        <authorList>
            <person name="Grover C.E."/>
            <person name="Yuan D."/>
            <person name="Arick M.A."/>
            <person name="Miller E.R."/>
            <person name="Hu G."/>
            <person name="Peterson D.G."/>
            <person name="Wendel J.F."/>
            <person name="Udall J.A."/>
        </authorList>
    </citation>
    <scope>NUCLEOTIDE SEQUENCE [LARGE SCALE GENOMIC DNA]</scope>
    <source>
        <strain evidence="3">JFW-Udall</strain>
        <tissue evidence="3">Leaf</tissue>
    </source>
</reference>
<dbReference type="GO" id="GO:0050793">
    <property type="term" value="P:regulation of developmental process"/>
    <property type="evidence" value="ECO:0007669"/>
    <property type="project" value="InterPro"/>
</dbReference>
<dbReference type="EMBL" id="JAHUZN010000010">
    <property type="protein sequence ID" value="KAG8481594.1"/>
    <property type="molecule type" value="Genomic_DNA"/>
</dbReference>
<dbReference type="PANTHER" id="PTHR34663">
    <property type="entry name" value="OS06G0637400 PROTEIN"/>
    <property type="match status" value="1"/>
</dbReference>
<evidence type="ECO:0000313" key="4">
    <source>
        <dbReference type="Proteomes" id="UP000701853"/>
    </source>
</evidence>
<feature type="compositionally biased region" description="Polar residues" evidence="1">
    <location>
        <begin position="135"/>
        <end position="156"/>
    </location>
</feature>
<dbReference type="AlphaFoldDB" id="A0A8J5Z584"/>
<feature type="chain" id="PRO_5035175869" evidence="2">
    <location>
        <begin position="27"/>
        <end position="193"/>
    </location>
</feature>
<dbReference type="PANTHER" id="PTHR34663:SF21">
    <property type="entry name" value="PROTEIN, PUTATIVE-RELATED"/>
    <property type="match status" value="1"/>
</dbReference>
<keyword evidence="4" id="KW-1185">Reference proteome</keyword>
<dbReference type="InterPro" id="IPR044700">
    <property type="entry name" value="PIP2/PIPL1"/>
</dbReference>
<dbReference type="Proteomes" id="UP000701853">
    <property type="component" value="Chromosome 10"/>
</dbReference>
<comment type="caution">
    <text evidence="3">The sequence shown here is derived from an EMBL/GenBank/DDBJ whole genome shotgun (WGS) entry which is preliminary data.</text>
</comment>
<sequence>MNSVKCFLSFSSFVLVLSSIVVVTEARDPFNVLMSRKFGGGKLPDLFDIGLYLGAIKGSGPSAPGEGHRFVNGRTLEGIKTSGPCPGVGHKLTDSLGLGGIKDSGPSGGGEGHKFTDTRTLGGIKNSGPSPGEGHSSTLGGIKVSGSNGNRLTISINLGGIKDSGPSPGVGNKFTDSRTQAIKDSGPSPGVGN</sequence>
<proteinExistence type="predicted"/>
<dbReference type="OrthoDB" id="1936010at2759"/>
<protein>
    <submittedName>
        <fullName evidence="3">Uncharacterized protein</fullName>
    </submittedName>
</protein>
<gene>
    <name evidence="3" type="ORF">CXB51_026533</name>
</gene>
<organism evidence="3 4">
    <name type="scientific">Gossypium anomalum</name>
    <dbReference type="NCBI Taxonomy" id="47600"/>
    <lineage>
        <taxon>Eukaryota</taxon>
        <taxon>Viridiplantae</taxon>
        <taxon>Streptophyta</taxon>
        <taxon>Embryophyta</taxon>
        <taxon>Tracheophyta</taxon>
        <taxon>Spermatophyta</taxon>
        <taxon>Magnoliopsida</taxon>
        <taxon>eudicotyledons</taxon>
        <taxon>Gunneridae</taxon>
        <taxon>Pentapetalae</taxon>
        <taxon>rosids</taxon>
        <taxon>malvids</taxon>
        <taxon>Malvales</taxon>
        <taxon>Malvaceae</taxon>
        <taxon>Malvoideae</taxon>
        <taxon>Gossypium</taxon>
    </lineage>
</organism>